<protein>
    <recommendedName>
        <fullName evidence="5">Low-complexity protein</fullName>
    </recommendedName>
</protein>
<organism evidence="3 4">
    <name type="scientific">Parathalassolituus penaei</name>
    <dbReference type="NCBI Taxonomy" id="2997323"/>
    <lineage>
        <taxon>Bacteria</taxon>
        <taxon>Pseudomonadati</taxon>
        <taxon>Pseudomonadota</taxon>
        <taxon>Gammaproteobacteria</taxon>
        <taxon>Oceanospirillales</taxon>
        <taxon>Oceanospirillaceae</taxon>
        <taxon>Parathalassolituus</taxon>
    </lineage>
</organism>
<sequence length="119" mass="11617">MKNTIKPVAATLSTALLLSLGASAMAAGNPFVSQELAGGYQQLADNQAGKTAEGSCGADKKGDGSCGSDMSTDKKADGSCGSDKKADGSCGSDMGTNQAAAADKKAEGKCGEGKCGSDK</sequence>
<accession>A0A9X3EC35</accession>
<proteinExistence type="predicted"/>
<comment type="caution">
    <text evidence="3">The sequence shown here is derived from an EMBL/GenBank/DDBJ whole genome shotgun (WGS) entry which is preliminary data.</text>
</comment>
<feature type="chain" id="PRO_5040872794" description="Low-complexity protein" evidence="2">
    <location>
        <begin position="27"/>
        <end position="119"/>
    </location>
</feature>
<feature type="compositionally biased region" description="Basic and acidic residues" evidence="1">
    <location>
        <begin position="71"/>
        <end position="87"/>
    </location>
</feature>
<evidence type="ECO:0008006" key="5">
    <source>
        <dbReference type="Google" id="ProtNLM"/>
    </source>
</evidence>
<evidence type="ECO:0000256" key="2">
    <source>
        <dbReference type="SAM" id="SignalP"/>
    </source>
</evidence>
<name>A0A9X3EC35_9GAMM</name>
<reference evidence="3" key="1">
    <citation type="submission" date="2022-11" db="EMBL/GenBank/DDBJ databases">
        <title>Parathalassolutuus dongxingensis gen. nov., sp. nov., a novel member of family Oceanospirillaceae isolated from a coastal shrimp pond in Guangxi, China.</title>
        <authorList>
            <person name="Chen H."/>
        </authorList>
    </citation>
    <scope>NUCLEOTIDE SEQUENCE</scope>
    <source>
        <strain evidence="3">G-43</strain>
    </source>
</reference>
<dbReference type="AlphaFoldDB" id="A0A9X3EC35"/>
<keyword evidence="4" id="KW-1185">Reference proteome</keyword>
<evidence type="ECO:0000313" key="3">
    <source>
        <dbReference type="EMBL" id="MCY0964829.1"/>
    </source>
</evidence>
<evidence type="ECO:0000256" key="1">
    <source>
        <dbReference type="SAM" id="MobiDB-lite"/>
    </source>
</evidence>
<feature type="signal peptide" evidence="2">
    <location>
        <begin position="1"/>
        <end position="26"/>
    </location>
</feature>
<keyword evidence="2" id="KW-0732">Signal</keyword>
<evidence type="ECO:0000313" key="4">
    <source>
        <dbReference type="Proteomes" id="UP001150830"/>
    </source>
</evidence>
<dbReference type="EMBL" id="JAPNOA010000019">
    <property type="protein sequence ID" value="MCY0964829.1"/>
    <property type="molecule type" value="Genomic_DNA"/>
</dbReference>
<feature type="region of interest" description="Disordered" evidence="1">
    <location>
        <begin position="50"/>
        <end position="119"/>
    </location>
</feature>
<dbReference type="RefSeq" id="WP_283173046.1">
    <property type="nucleotide sequence ID" value="NZ_JAPNOA010000019.1"/>
</dbReference>
<gene>
    <name evidence="3" type="ORF">OUO13_06500</name>
</gene>
<dbReference type="Proteomes" id="UP001150830">
    <property type="component" value="Unassembled WGS sequence"/>
</dbReference>
<feature type="compositionally biased region" description="Basic and acidic residues" evidence="1">
    <location>
        <begin position="102"/>
        <end position="119"/>
    </location>
</feature>